<name>A0A0S6VXW9_9BACT</name>
<evidence type="ECO:0000313" key="2">
    <source>
        <dbReference type="Proteomes" id="UP000030700"/>
    </source>
</evidence>
<proteinExistence type="predicted"/>
<accession>A0A0S6VXW9</accession>
<sequence length="186" mass="21193">MNHPFDIEFQASSSTFPHIVEARTATLSAMKETPQEQHLHENFLPGKITKEGFLGDDTRHIHDIIEADAHTLARLGVTPQQIADRLQYFIEEGKKGLESPIDLGNFVVTAIWDRGMLPSPFGDPKRLYHKIVATVQNTRLQKEIRFTQLNVHMIREHGFFEGKGSIFRLEPETVVEILEIQPETAL</sequence>
<dbReference type="EMBL" id="DF820456">
    <property type="protein sequence ID" value="GAK50780.1"/>
    <property type="molecule type" value="Genomic_DNA"/>
</dbReference>
<dbReference type="HOGENOM" id="CLU_1703140_0_0_0"/>
<dbReference type="Proteomes" id="UP000030700">
    <property type="component" value="Unassembled WGS sequence"/>
</dbReference>
<organism evidence="1">
    <name type="scientific">Candidatus Moduliflexus flocculans</name>
    <dbReference type="NCBI Taxonomy" id="1499966"/>
    <lineage>
        <taxon>Bacteria</taxon>
        <taxon>Candidatus Moduliflexota</taxon>
        <taxon>Candidatus Moduliflexia</taxon>
        <taxon>Candidatus Moduliflexales</taxon>
        <taxon>Candidatus Moduliflexaceae</taxon>
    </lineage>
</organism>
<gene>
    <name evidence="1" type="ORF">U14_02021</name>
</gene>
<reference evidence="1" key="1">
    <citation type="journal article" date="2015" name="PeerJ">
        <title>First genomic representation of candidate bacterial phylum KSB3 points to enhanced environmental sensing as a trigger of wastewater bulking.</title>
        <authorList>
            <person name="Sekiguchi Y."/>
            <person name="Ohashi A."/>
            <person name="Parks D.H."/>
            <person name="Yamauchi T."/>
            <person name="Tyson G.W."/>
            <person name="Hugenholtz P."/>
        </authorList>
    </citation>
    <scope>NUCLEOTIDE SEQUENCE [LARGE SCALE GENOMIC DNA]</scope>
</reference>
<evidence type="ECO:0000313" key="1">
    <source>
        <dbReference type="EMBL" id="GAK50780.1"/>
    </source>
</evidence>
<dbReference type="STRING" id="1499966.U14_02021"/>
<dbReference type="AlphaFoldDB" id="A0A0S6VXW9"/>
<keyword evidence="2" id="KW-1185">Reference proteome</keyword>
<protein>
    <submittedName>
        <fullName evidence="1">Uncharacterized protein</fullName>
    </submittedName>
</protein>